<dbReference type="InterPro" id="IPR036614">
    <property type="entry name" value="RusA-like_sf"/>
</dbReference>
<evidence type="ECO:0000313" key="1">
    <source>
        <dbReference type="EMBL" id="XDK23917.1"/>
    </source>
</evidence>
<dbReference type="InterPro" id="IPR008822">
    <property type="entry name" value="Endonuclease_RusA-like"/>
</dbReference>
<dbReference type="AlphaFoldDB" id="A0AB39H8Z4"/>
<accession>A0AB39H8Z4</accession>
<dbReference type="GO" id="GO:0000287">
    <property type="term" value="F:magnesium ion binding"/>
    <property type="evidence" value="ECO:0007669"/>
    <property type="project" value="InterPro"/>
</dbReference>
<dbReference type="EMBL" id="CP162601">
    <property type="protein sequence ID" value="XDK23917.1"/>
    <property type="molecule type" value="Genomic_DNA"/>
</dbReference>
<dbReference type="Gene3D" id="3.30.1330.70">
    <property type="entry name" value="Holliday junction resolvase RusA"/>
    <property type="match status" value="1"/>
</dbReference>
<proteinExistence type="predicted"/>
<dbReference type="GO" id="GO:0006310">
    <property type="term" value="P:DNA recombination"/>
    <property type="evidence" value="ECO:0007669"/>
    <property type="project" value="InterPro"/>
</dbReference>
<name>A0AB39H8Z4_9VIBR</name>
<dbReference type="KEGG" id="vih:AB0763_06630"/>
<dbReference type="RefSeq" id="WP_306099961.1">
    <property type="nucleotide sequence ID" value="NZ_CP162601.1"/>
</dbReference>
<dbReference type="SUPFAM" id="SSF103084">
    <property type="entry name" value="Holliday junction resolvase RusA"/>
    <property type="match status" value="1"/>
</dbReference>
<reference evidence="1" key="1">
    <citation type="submission" date="2024-07" db="EMBL/GenBank/DDBJ databases">
        <title>Genome Analysis of a Potential Novel Vibrio Species Secreting pH- and Thermo-stable Alginate Lyase and its Application in Producing Alginate Oligosaccharides.</title>
        <authorList>
            <person name="Huang H."/>
            <person name="Bao K."/>
        </authorList>
    </citation>
    <scope>NUCLEOTIDE SEQUENCE</scope>
    <source>
        <strain evidence="1">HB236076</strain>
    </source>
</reference>
<gene>
    <name evidence="1" type="ORF">AB0763_06630</name>
</gene>
<sequence length="119" mass="13870">MVDRFSVRIKPLSTNEMHLGRKVDSAKYRKWSAQVCRLLPPVKTLQVDFTKPIAIHVDAIFRNRLSDLDNIWKPLLDAMQKAYPEFNDNKVVVMSATKYITKDEDELGYDIKLFNTKEP</sequence>
<dbReference type="Pfam" id="PF05866">
    <property type="entry name" value="RusA"/>
    <property type="match status" value="1"/>
</dbReference>
<dbReference type="GO" id="GO:0006281">
    <property type="term" value="P:DNA repair"/>
    <property type="evidence" value="ECO:0007669"/>
    <property type="project" value="InterPro"/>
</dbReference>
<organism evidence="1">
    <name type="scientific">Vibrio sp. HB236076</name>
    <dbReference type="NCBI Taxonomy" id="3232307"/>
    <lineage>
        <taxon>Bacteria</taxon>
        <taxon>Pseudomonadati</taxon>
        <taxon>Pseudomonadota</taxon>
        <taxon>Gammaproteobacteria</taxon>
        <taxon>Vibrionales</taxon>
        <taxon>Vibrionaceae</taxon>
        <taxon>Vibrio</taxon>
    </lineage>
</organism>
<protein>
    <submittedName>
        <fullName evidence="1">RusA family crossover junction endodeoxyribonuclease</fullName>
    </submittedName>
</protein>